<evidence type="ECO:0000313" key="2">
    <source>
        <dbReference type="EMBL" id="MBD8487742.1"/>
    </source>
</evidence>
<accession>A0ABR9AHE0</accession>
<sequence length="103" mass="11383">MKKLALIFALCAFTVAGAQASVLMPQLNVTKVIQDKIEIAPEDLPQAIKDTIVENDETKDLTISNAYQLTDAEGNVTYKVKFGMEEESITKEYDAEGNEIVEE</sequence>
<evidence type="ECO:0000256" key="1">
    <source>
        <dbReference type="SAM" id="SignalP"/>
    </source>
</evidence>
<dbReference type="Gene3D" id="3.10.450.360">
    <property type="match status" value="1"/>
</dbReference>
<feature type="chain" id="PRO_5047524997" description="PepSY domain-containing protein" evidence="1">
    <location>
        <begin position="21"/>
        <end position="103"/>
    </location>
</feature>
<dbReference type="RefSeq" id="WP_192008170.1">
    <property type="nucleotide sequence ID" value="NZ_JACYTQ010000001.1"/>
</dbReference>
<evidence type="ECO:0000313" key="3">
    <source>
        <dbReference type="Proteomes" id="UP000647133"/>
    </source>
</evidence>
<reference evidence="2 3" key="1">
    <citation type="submission" date="2020-09" db="EMBL/GenBank/DDBJ databases">
        <title>Echinicola sp. CAU 1574 isolated from sand of Sido Beach.</title>
        <authorList>
            <person name="Kim W."/>
        </authorList>
    </citation>
    <scope>NUCLEOTIDE SEQUENCE [LARGE SCALE GENOMIC DNA]</scope>
    <source>
        <strain evidence="2 3">CAU 1574</strain>
    </source>
</reference>
<dbReference type="Proteomes" id="UP000647133">
    <property type="component" value="Unassembled WGS sequence"/>
</dbReference>
<keyword evidence="3" id="KW-1185">Reference proteome</keyword>
<name>A0ABR9AHE0_9BACT</name>
<dbReference type="EMBL" id="JACYTQ010000001">
    <property type="protein sequence ID" value="MBD8487742.1"/>
    <property type="molecule type" value="Genomic_DNA"/>
</dbReference>
<gene>
    <name evidence="2" type="ORF">IFO69_03170</name>
</gene>
<evidence type="ECO:0008006" key="4">
    <source>
        <dbReference type="Google" id="ProtNLM"/>
    </source>
</evidence>
<protein>
    <recommendedName>
        <fullName evidence="4">PepSY domain-containing protein</fullName>
    </recommendedName>
</protein>
<proteinExistence type="predicted"/>
<comment type="caution">
    <text evidence="2">The sequence shown here is derived from an EMBL/GenBank/DDBJ whole genome shotgun (WGS) entry which is preliminary data.</text>
</comment>
<organism evidence="2 3">
    <name type="scientific">Echinicola arenosa</name>
    <dbReference type="NCBI Taxonomy" id="2774144"/>
    <lineage>
        <taxon>Bacteria</taxon>
        <taxon>Pseudomonadati</taxon>
        <taxon>Bacteroidota</taxon>
        <taxon>Cytophagia</taxon>
        <taxon>Cytophagales</taxon>
        <taxon>Cyclobacteriaceae</taxon>
        <taxon>Echinicola</taxon>
    </lineage>
</organism>
<keyword evidence="1" id="KW-0732">Signal</keyword>
<feature type="signal peptide" evidence="1">
    <location>
        <begin position="1"/>
        <end position="20"/>
    </location>
</feature>